<proteinExistence type="predicted"/>
<sequence length="511" mass="57412">MHTPKTVVFGLDGAHFELITPWVESGELPNVRRVLSEGISGDLESVLPPVTSPNWKAYATGKNPGKLGIFWWENIDTDEQRVSYPSHRKHIHEAYWDHIGRKESAGVLGVPTTHPASPVNGFLVSGAPDGENRNYAYPPSVEAELNEQFDYRVTKRHQLKDQRDAAVEEILALIDQRFEAAKHLCQEFEPAFLQVTTFYINSLHHYLWDDDATLEAWRIVDQHLGDYLDNETNIVLMSDHGSTEIETVFNINTWLAEQGYLELDNQLSRGLLSLGINRDRIGKVAGTLNLRNFAAEHTPQWVLDHLPASDGTVNRESKMRNVHWDESVALASGQGPVYLLLNRDDERYNRLRDEIRTQLESLTDTRGRSVVETVHDREDVYHGQYLDEAPDLIIEQADGVHISGAVGHEEIFTTTDATGWQAENKLHGLFAAHGPSFTTGQVADLSILDLAPTLLHLHGLPVPSDMDGEVRIDVFDGESAASQRTVERRTMDRQSAELGRIRDVAQSLDGF</sequence>
<protein>
    <submittedName>
        <fullName evidence="1">Predicted phosphohydrolase or phosphomutase, AlkP superfamily</fullName>
    </submittedName>
</protein>
<dbReference type="RefSeq" id="WP_092695300.1">
    <property type="nucleotide sequence ID" value="NZ_FNBK01000022.1"/>
</dbReference>
<reference evidence="2" key="1">
    <citation type="submission" date="2016-10" db="EMBL/GenBank/DDBJ databases">
        <authorList>
            <person name="Varghese N."/>
            <person name="Submissions S."/>
        </authorList>
    </citation>
    <scope>NUCLEOTIDE SEQUENCE [LARGE SCALE GENOMIC DNA]</scope>
    <source>
        <strain evidence="2">IBRC-M 10760</strain>
    </source>
</reference>
<dbReference type="Gene3D" id="3.40.720.10">
    <property type="entry name" value="Alkaline Phosphatase, subunit A"/>
    <property type="match status" value="2"/>
</dbReference>
<dbReference type="PANTHER" id="PTHR10151">
    <property type="entry name" value="ECTONUCLEOTIDE PYROPHOSPHATASE/PHOSPHODIESTERASE"/>
    <property type="match status" value="1"/>
</dbReference>
<keyword evidence="1" id="KW-0378">Hydrolase</keyword>
<dbReference type="AlphaFoldDB" id="A0A1G7T346"/>
<name>A0A1G7T346_9EURY</name>
<dbReference type="GO" id="GO:0016787">
    <property type="term" value="F:hydrolase activity"/>
    <property type="evidence" value="ECO:0007669"/>
    <property type="project" value="UniProtKB-KW"/>
</dbReference>
<dbReference type="SUPFAM" id="SSF53649">
    <property type="entry name" value="Alkaline phosphatase-like"/>
    <property type="match status" value="1"/>
</dbReference>
<accession>A0A1G7T346</accession>
<keyword evidence="2" id="KW-1185">Reference proteome</keyword>
<dbReference type="PANTHER" id="PTHR10151:SF120">
    <property type="entry name" value="BIS(5'-ADENOSYL)-TRIPHOSPHATASE"/>
    <property type="match status" value="1"/>
</dbReference>
<dbReference type="Proteomes" id="UP000199076">
    <property type="component" value="Unassembled WGS sequence"/>
</dbReference>
<organism evidence="1 2">
    <name type="scientific">Halorientalis regularis</name>
    <dbReference type="NCBI Taxonomy" id="660518"/>
    <lineage>
        <taxon>Archaea</taxon>
        <taxon>Methanobacteriati</taxon>
        <taxon>Methanobacteriota</taxon>
        <taxon>Stenosarchaea group</taxon>
        <taxon>Halobacteria</taxon>
        <taxon>Halobacteriales</taxon>
        <taxon>Haloarculaceae</taxon>
        <taxon>Halorientalis</taxon>
    </lineage>
</organism>
<dbReference type="InterPro" id="IPR017850">
    <property type="entry name" value="Alkaline_phosphatase_core_sf"/>
</dbReference>
<evidence type="ECO:0000313" key="2">
    <source>
        <dbReference type="Proteomes" id="UP000199076"/>
    </source>
</evidence>
<dbReference type="OrthoDB" id="198670at2157"/>
<evidence type="ECO:0000313" key="1">
    <source>
        <dbReference type="EMBL" id="SDG29695.1"/>
    </source>
</evidence>
<dbReference type="InterPro" id="IPR002591">
    <property type="entry name" value="Phosphodiest/P_Trfase"/>
</dbReference>
<dbReference type="STRING" id="660518.SAMN05216218_12224"/>
<dbReference type="Pfam" id="PF01663">
    <property type="entry name" value="Phosphodiest"/>
    <property type="match status" value="1"/>
</dbReference>
<dbReference type="EMBL" id="FNBK01000022">
    <property type="protein sequence ID" value="SDG29695.1"/>
    <property type="molecule type" value="Genomic_DNA"/>
</dbReference>
<gene>
    <name evidence="1" type="ORF">SAMN05216218_12224</name>
</gene>